<dbReference type="InterPro" id="IPR053136">
    <property type="entry name" value="UTP_pyrophosphatase-like"/>
</dbReference>
<name>A0A6L7EXS8_9ACTN</name>
<dbReference type="AlphaFoldDB" id="A0A6L7EXS8"/>
<reference evidence="3 4" key="1">
    <citation type="submission" date="2019-12" db="EMBL/GenBank/DDBJ databases">
        <authorList>
            <person name="Kun Z."/>
        </authorList>
    </citation>
    <scope>NUCLEOTIDE SEQUENCE [LARGE SCALE GENOMIC DNA]</scope>
    <source>
        <strain evidence="3 4">YIM 123512</strain>
    </source>
</reference>
<evidence type="ECO:0000256" key="1">
    <source>
        <dbReference type="SAM" id="MobiDB-lite"/>
    </source>
</evidence>
<dbReference type="EMBL" id="WUEK01000014">
    <property type="protein sequence ID" value="MXG91660.1"/>
    <property type="molecule type" value="Genomic_DNA"/>
</dbReference>
<sequence length="192" mass="21411">MTDRGGEDGADGGDGSAEPLVEVRRSKRRRRTVSAYRDGDRIVVLLPASLSRDEEATWVERMVARVRRSEERPPASDAELMERALTLSDRYLGGLAPPSSVRWVENQKHRWGSCTPGDRSIRLSARLQAMPGWVVDYVLVHELAHLLEPGHDAAFWGWVDRYPQSQRAQGYLLGWSAAARLGPPPGQEGEVD</sequence>
<keyword evidence="4" id="KW-1185">Reference proteome</keyword>
<evidence type="ECO:0000259" key="2">
    <source>
        <dbReference type="Pfam" id="PF01863"/>
    </source>
</evidence>
<proteinExistence type="predicted"/>
<dbReference type="CDD" id="cd07344">
    <property type="entry name" value="M48_yhfN_like"/>
    <property type="match status" value="1"/>
</dbReference>
<protein>
    <submittedName>
        <fullName evidence="3">DUF45 domain-containing protein</fullName>
    </submittedName>
</protein>
<accession>A0A6L7EXS8</accession>
<feature type="region of interest" description="Disordered" evidence="1">
    <location>
        <begin position="1"/>
        <end position="29"/>
    </location>
</feature>
<dbReference type="InterPro" id="IPR002725">
    <property type="entry name" value="YgjP-like_metallopeptidase"/>
</dbReference>
<dbReference type="Proteomes" id="UP000473325">
    <property type="component" value="Unassembled WGS sequence"/>
</dbReference>
<evidence type="ECO:0000313" key="3">
    <source>
        <dbReference type="EMBL" id="MXG91660.1"/>
    </source>
</evidence>
<evidence type="ECO:0000313" key="4">
    <source>
        <dbReference type="Proteomes" id="UP000473325"/>
    </source>
</evidence>
<gene>
    <name evidence="3" type="ORF">GRQ65_19120</name>
</gene>
<organism evidence="3 4">
    <name type="scientific">Nocardioides flavescens</name>
    <dbReference type="NCBI Taxonomy" id="2691959"/>
    <lineage>
        <taxon>Bacteria</taxon>
        <taxon>Bacillati</taxon>
        <taxon>Actinomycetota</taxon>
        <taxon>Actinomycetes</taxon>
        <taxon>Propionibacteriales</taxon>
        <taxon>Nocardioidaceae</taxon>
        <taxon>Nocardioides</taxon>
    </lineage>
</organism>
<comment type="caution">
    <text evidence="3">The sequence shown here is derived from an EMBL/GenBank/DDBJ whole genome shotgun (WGS) entry which is preliminary data.</text>
</comment>
<dbReference type="PANTHER" id="PTHR30399:SF1">
    <property type="entry name" value="UTP PYROPHOSPHATASE"/>
    <property type="match status" value="1"/>
</dbReference>
<dbReference type="Pfam" id="PF01863">
    <property type="entry name" value="YgjP-like"/>
    <property type="match status" value="1"/>
</dbReference>
<feature type="domain" description="YgjP-like metallopeptidase" evidence="2">
    <location>
        <begin position="104"/>
        <end position="162"/>
    </location>
</feature>
<dbReference type="PANTHER" id="PTHR30399">
    <property type="entry name" value="UNCHARACTERIZED PROTEIN YGJP"/>
    <property type="match status" value="1"/>
</dbReference>
<dbReference type="RefSeq" id="WP_160879598.1">
    <property type="nucleotide sequence ID" value="NZ_WUEK01000014.1"/>
</dbReference>
<dbReference type="Gene3D" id="3.30.2010.10">
    <property type="entry name" value="Metalloproteases ('zincins'), catalytic domain"/>
    <property type="match status" value="1"/>
</dbReference>